<dbReference type="AlphaFoldDB" id="M6YAD6"/>
<protein>
    <submittedName>
        <fullName evidence="5">TldD/PmbA family protein</fullName>
    </submittedName>
</protein>
<evidence type="ECO:0000259" key="2">
    <source>
        <dbReference type="Pfam" id="PF01523"/>
    </source>
</evidence>
<dbReference type="InterPro" id="IPR035068">
    <property type="entry name" value="TldD/PmbA_N"/>
</dbReference>
<feature type="domain" description="Metalloprotease TldD/E N-terminal" evidence="2">
    <location>
        <begin position="21"/>
        <end position="79"/>
    </location>
</feature>
<evidence type="ECO:0000313" key="6">
    <source>
        <dbReference type="Proteomes" id="UP000012138"/>
    </source>
</evidence>
<comment type="caution">
    <text evidence="5">The sequence shown here is derived from an EMBL/GenBank/DDBJ whole genome shotgun (WGS) entry which is preliminary data.</text>
</comment>
<dbReference type="Pfam" id="PF19290">
    <property type="entry name" value="PmbA_TldD_2nd"/>
    <property type="match status" value="2"/>
</dbReference>
<evidence type="ECO:0000259" key="3">
    <source>
        <dbReference type="Pfam" id="PF19289"/>
    </source>
</evidence>
<dbReference type="SUPFAM" id="SSF111283">
    <property type="entry name" value="Putative modulator of DNA gyrase, PmbA/TldD"/>
    <property type="match status" value="2"/>
</dbReference>
<dbReference type="InterPro" id="IPR047657">
    <property type="entry name" value="PmbA"/>
</dbReference>
<feature type="domain" description="Metalloprotease TldD/E central" evidence="4">
    <location>
        <begin position="112"/>
        <end position="220"/>
    </location>
</feature>
<sequence>MNINKAQLILEAGFSRKADFVEIFEEETRSSSVSLRDRKIEQSFAGIDYGIGIRLIYGTDVLYAHTNNEDLEHLISLIDILADSRSAAKDKRQTLVLKGDLKTPSFSIHTIDPRKISPDQKLEILYRADKTARSVSSNIVQVSVSASDSVSRIGIYNSEGLSLEDLRVRSRFNINVTAEKEGERFVASENPGAKKGFEFFSDLPVEQLSKIAAERSLLMLSAGYIEGKKMPVVMGNGFGGVIFHEACGHPLETEAIRKKSSPFVDKLGKKIAQSCLTAIDDGTIPDSWGSINVDDEGTAPQKTILIENGILKNYLSDRVGAQEVGVERTGSARRESYMYAPVSRMRNTYIAAGKDSLDSMLSGIDYGLFAKKMGGGSVNPSTGEFNFSVEEGYVIRNGNIAEPVRGATLIGKGGRNSSKDKYGRKRFRTRCWDVWCGFWFCSGYSGTTFFKSGRNFSRRPFMNLDSSVEYVLGVCKKKDLDSFDLVASESKDVGIELFRKRVSNTELSNSRGIGIRLIRSGKPGYSYSEKLSEEALSQMVEDAISQSKISDPLDIDLPGPTELPKIEIRSYEESLESLGFEWLRSTGEKLDDLAWSVGGKIENVPYSYAGKTWNRFILANSNGLYHSEKSNLVSAGVALVATDGKTKKMGGYTRSGLDLNRIDPEFIVSTATERSLAFLGAKPVKSGSYPILLSNRISPQIFGMFSSPFSADNVQKGLSRLDGKVGSQIASQNWNVFCDPHVSDYPGSKLLDAEGILTNKKAIIENGILKTYLYNLESAKKAGVSPTGNAVRSYGGRVGTSFNNYVVPKGNQTLEELLKSVPECIYILKLEGGSGCSAVSGEISIGVQGVYYKNGNPIHPVDSITMNLNFFDLLFRIDGISNEYNDSYSSIKIPDILIREASIAG</sequence>
<feature type="domain" description="Metalloprotease TldD/E C-terminal" evidence="3">
    <location>
        <begin position="228"/>
        <end position="412"/>
    </location>
</feature>
<dbReference type="Pfam" id="PF01523">
    <property type="entry name" value="PmbA_TldD_1st"/>
    <property type="match status" value="2"/>
</dbReference>
<name>M6YAD6_9LEPT</name>
<feature type="domain" description="Metalloprotease TldD/E N-terminal" evidence="2">
    <location>
        <begin position="484"/>
        <end position="546"/>
    </location>
</feature>
<evidence type="ECO:0000256" key="1">
    <source>
        <dbReference type="ARBA" id="ARBA00005836"/>
    </source>
</evidence>
<dbReference type="PANTHER" id="PTHR43421">
    <property type="entry name" value="METALLOPROTEASE PMBA"/>
    <property type="match status" value="1"/>
</dbReference>
<dbReference type="EMBL" id="AKXB02000008">
    <property type="protein sequence ID" value="EMO91302.1"/>
    <property type="molecule type" value="Genomic_DNA"/>
</dbReference>
<feature type="domain" description="Metalloprotease TldD/E C-terminal" evidence="3">
    <location>
        <begin position="686"/>
        <end position="905"/>
    </location>
</feature>
<dbReference type="GO" id="GO:0006508">
    <property type="term" value="P:proteolysis"/>
    <property type="evidence" value="ECO:0007669"/>
    <property type="project" value="InterPro"/>
</dbReference>
<dbReference type="Pfam" id="PF19289">
    <property type="entry name" value="PmbA_TldD_3rd"/>
    <property type="match status" value="2"/>
</dbReference>
<dbReference type="InterPro" id="IPR045569">
    <property type="entry name" value="Metalloprtase-TldD/E_C"/>
</dbReference>
<gene>
    <name evidence="5" type="ORF">LEP1GSC024_3033</name>
</gene>
<reference evidence="5 6" key="1">
    <citation type="submission" date="2013-01" db="EMBL/GenBank/DDBJ databases">
        <authorList>
            <person name="Harkins D.M."/>
            <person name="Durkin A.S."/>
            <person name="Brinkac L.M."/>
            <person name="Haft D.H."/>
            <person name="Selengut J.D."/>
            <person name="Sanka R."/>
            <person name="DePew J."/>
            <person name="Purushe J."/>
            <person name="Whelen A.C."/>
            <person name="Vinetz J.M."/>
            <person name="Sutton G.G."/>
            <person name="Nierman W.C."/>
            <person name="Fouts D.E."/>
        </authorList>
    </citation>
    <scope>NUCLEOTIDE SEQUENCE [LARGE SCALE GENOMIC DNA]</scope>
    <source>
        <strain evidence="5 6">2001034031</strain>
    </source>
</reference>
<dbReference type="Gene3D" id="3.30.2290.10">
    <property type="entry name" value="PmbA/TldD superfamily"/>
    <property type="match status" value="2"/>
</dbReference>
<dbReference type="GO" id="GO:0005829">
    <property type="term" value="C:cytosol"/>
    <property type="evidence" value="ECO:0007669"/>
    <property type="project" value="TreeGrafter"/>
</dbReference>
<evidence type="ECO:0000259" key="4">
    <source>
        <dbReference type="Pfam" id="PF19290"/>
    </source>
</evidence>
<feature type="domain" description="Metalloprotease TldD/E central" evidence="4">
    <location>
        <begin position="577"/>
        <end position="677"/>
    </location>
</feature>
<dbReference type="InterPro" id="IPR036059">
    <property type="entry name" value="TldD/PmbA_sf"/>
</dbReference>
<organism evidence="5 6">
    <name type="scientific">Leptospira noguchii str. 2001034031</name>
    <dbReference type="NCBI Taxonomy" id="1193053"/>
    <lineage>
        <taxon>Bacteria</taxon>
        <taxon>Pseudomonadati</taxon>
        <taxon>Spirochaetota</taxon>
        <taxon>Spirochaetia</taxon>
        <taxon>Leptospirales</taxon>
        <taxon>Leptospiraceae</taxon>
        <taxon>Leptospira</taxon>
    </lineage>
</organism>
<proteinExistence type="inferred from homology"/>
<accession>M6YAD6</accession>
<comment type="similarity">
    <text evidence="1">Belongs to the peptidase U62 family.</text>
</comment>
<evidence type="ECO:0000313" key="5">
    <source>
        <dbReference type="EMBL" id="EMO91302.1"/>
    </source>
</evidence>
<dbReference type="InterPro" id="IPR045570">
    <property type="entry name" value="Metalloprtase-TldD/E_cen_dom"/>
</dbReference>
<dbReference type="PANTHER" id="PTHR43421:SF1">
    <property type="entry name" value="METALLOPROTEASE PMBA"/>
    <property type="match status" value="1"/>
</dbReference>
<dbReference type="GO" id="GO:0008237">
    <property type="term" value="F:metallopeptidase activity"/>
    <property type="evidence" value="ECO:0007669"/>
    <property type="project" value="InterPro"/>
</dbReference>
<dbReference type="FunFam" id="3.30.2290.10:FF:000003">
    <property type="entry name" value="Zinc-dependent protease, TldD/PmbA family"/>
    <property type="match status" value="1"/>
</dbReference>
<dbReference type="Proteomes" id="UP000012138">
    <property type="component" value="Unassembled WGS sequence"/>
</dbReference>
<dbReference type="InterPro" id="IPR002510">
    <property type="entry name" value="Metalloprtase-TldD/E_N"/>
</dbReference>